<organism evidence="3 7">
    <name type="scientific">Thermus scotoductus</name>
    <dbReference type="NCBI Taxonomy" id="37636"/>
    <lineage>
        <taxon>Bacteria</taxon>
        <taxon>Thermotogati</taxon>
        <taxon>Deinococcota</taxon>
        <taxon>Deinococci</taxon>
        <taxon>Thermales</taxon>
        <taxon>Thermaceae</taxon>
        <taxon>Thermus</taxon>
    </lineage>
</organism>
<evidence type="ECO:0000313" key="10">
    <source>
        <dbReference type="Proteomes" id="UP000288073"/>
    </source>
</evidence>
<dbReference type="Gene3D" id="3.90.1010.10">
    <property type="match status" value="1"/>
</dbReference>
<dbReference type="EMBL" id="PELR01000394">
    <property type="protein sequence ID" value="RTH00477.1"/>
    <property type="molecule type" value="Genomic_DNA"/>
</dbReference>
<dbReference type="SUPFAM" id="SSF82649">
    <property type="entry name" value="SufE/NifU"/>
    <property type="match status" value="1"/>
</dbReference>
<dbReference type="Proteomes" id="UP000053099">
    <property type="component" value="Unassembled WGS sequence"/>
</dbReference>
<gene>
    <name evidence="3" type="ORF">AN926_07255</name>
    <name evidence="6" type="ORF">CSW23_01315</name>
    <name evidence="5" type="ORF">CSW27_03330</name>
    <name evidence="4" type="ORF">CSW45_13470</name>
</gene>
<dbReference type="RefSeq" id="WP_054392118.1">
    <property type="nucleotide sequence ID" value="NZ_DAHVNI010000059.1"/>
</dbReference>
<dbReference type="GO" id="GO:0016226">
    <property type="term" value="P:iron-sulfur cluster assembly"/>
    <property type="evidence" value="ECO:0007669"/>
    <property type="project" value="InterPro"/>
</dbReference>
<evidence type="ECO:0000259" key="2">
    <source>
        <dbReference type="Pfam" id="PF01592"/>
    </source>
</evidence>
<evidence type="ECO:0000313" key="8">
    <source>
        <dbReference type="Proteomes" id="UP000286910"/>
    </source>
</evidence>
<feature type="domain" description="NIF system FeS cluster assembly NifU N-terminal" evidence="2">
    <location>
        <begin position="8"/>
        <end position="125"/>
    </location>
</feature>
<dbReference type="PANTHER" id="PTHR10093">
    <property type="entry name" value="IRON-SULFUR CLUSTER ASSEMBLY ENZYME NIFU HOMOLOG"/>
    <property type="match status" value="1"/>
</dbReference>
<name>A0A0N0IQI8_THESC</name>
<reference evidence="3 7" key="1">
    <citation type="submission" date="2015-09" db="EMBL/GenBank/DDBJ databases">
        <title>Draft genome sequence of Thermus scotoductus strain K1 isolated from a geothermal spring in Nagorno-Karabakh, Armenia.</title>
        <authorList>
            <person name="Saghatelyan A."/>
            <person name="Poghosyan L."/>
            <person name="Panosyan H."/>
            <person name="Birkeland N.-K."/>
        </authorList>
    </citation>
    <scope>NUCLEOTIDE SEQUENCE [LARGE SCALE GENOMIC DNA]</scope>
    <source>
        <strain evidence="3 7">K1</strain>
    </source>
</reference>
<comment type="caution">
    <text evidence="3">The sequence shown here is derived from an EMBL/GenBank/DDBJ whole genome shotgun (WGS) entry which is preliminary data.</text>
</comment>
<dbReference type="InterPro" id="IPR002871">
    <property type="entry name" value="NIF_FeS_clus_asmbl_NifU_N"/>
</dbReference>
<dbReference type="AlphaFoldDB" id="A0A0N0IQI8"/>
<evidence type="ECO:0000313" key="9">
    <source>
        <dbReference type="Proteomes" id="UP000287155"/>
    </source>
</evidence>
<dbReference type="CDD" id="cd06664">
    <property type="entry name" value="IscU_like"/>
    <property type="match status" value="1"/>
</dbReference>
<dbReference type="Proteomes" id="UP000287155">
    <property type="component" value="Unassembled WGS sequence"/>
</dbReference>
<dbReference type="Pfam" id="PF01592">
    <property type="entry name" value="NifU_N"/>
    <property type="match status" value="1"/>
</dbReference>
<evidence type="ECO:0000313" key="4">
    <source>
        <dbReference type="EMBL" id="RTH00477.1"/>
    </source>
</evidence>
<dbReference type="NCBIfam" id="TIGR01994">
    <property type="entry name" value="SUF_scaf_2"/>
    <property type="match status" value="1"/>
</dbReference>
<dbReference type="GO" id="GO:0051536">
    <property type="term" value="F:iron-sulfur cluster binding"/>
    <property type="evidence" value="ECO:0007669"/>
    <property type="project" value="InterPro"/>
</dbReference>
<sequence length="138" mass="14882">MSVLDELYREIILKHYQSPKNFGVLPQATKTAGGMNPSCGDQVEVMVRLEGDTIADIRFQGQGCAISTASASMMTELVKGKKVAEALELSRKFQAMVVEEAPPDPALGDLLALQGVAKLPARVKCATLAWHALEEALR</sequence>
<evidence type="ECO:0000313" key="6">
    <source>
        <dbReference type="EMBL" id="RTI20599.1"/>
    </source>
</evidence>
<dbReference type="EMBL" id="PEMN01000026">
    <property type="protein sequence ID" value="RTI20599.1"/>
    <property type="molecule type" value="Genomic_DNA"/>
</dbReference>
<protein>
    <submittedName>
        <fullName evidence="3">SUF system FeS assembly protein</fullName>
    </submittedName>
    <submittedName>
        <fullName evidence="4">SUF system NifU family Fe-S cluster assembly protein</fullName>
    </submittedName>
</protein>
<comment type="similarity">
    <text evidence="1">Belongs to the NifU family.</text>
</comment>
<evidence type="ECO:0000256" key="1">
    <source>
        <dbReference type="ARBA" id="ARBA00006420"/>
    </source>
</evidence>
<dbReference type="PATRIC" id="fig|37636.3.peg.524"/>
<dbReference type="GO" id="GO:0005506">
    <property type="term" value="F:iron ion binding"/>
    <property type="evidence" value="ECO:0007669"/>
    <property type="project" value="InterPro"/>
</dbReference>
<evidence type="ECO:0000313" key="5">
    <source>
        <dbReference type="EMBL" id="RTI16673.1"/>
    </source>
</evidence>
<dbReference type="FunFam" id="3.90.1010.10:FF:000002">
    <property type="entry name" value="Iron-sulfur cluster assembly scaffold protein NifU"/>
    <property type="match status" value="1"/>
</dbReference>
<reference evidence="8 9" key="2">
    <citation type="journal article" date="2019" name="Extremophiles">
        <title>Biogeography of thermophiles and predominance of Thermus scotoductus in domestic water heaters.</title>
        <authorList>
            <person name="Wilpiszeski R.L."/>
            <person name="Zhang Z."/>
            <person name="House C.H."/>
        </authorList>
    </citation>
    <scope>NUCLEOTIDE SEQUENCE [LARGE SCALE GENOMIC DNA]</scope>
    <source>
        <strain evidence="6 10">10_S10</strain>
        <strain evidence="5 9">14_S14</strain>
        <strain evidence="4 8">32_S32</strain>
    </source>
</reference>
<evidence type="ECO:0000313" key="7">
    <source>
        <dbReference type="Proteomes" id="UP000053099"/>
    </source>
</evidence>
<dbReference type="Proteomes" id="UP000286910">
    <property type="component" value="Unassembled WGS sequence"/>
</dbReference>
<dbReference type="EMBL" id="PEMJ01000072">
    <property type="protein sequence ID" value="RTI16673.1"/>
    <property type="molecule type" value="Genomic_DNA"/>
</dbReference>
<dbReference type="EMBL" id="LJJR01000019">
    <property type="protein sequence ID" value="KPD29995.1"/>
    <property type="molecule type" value="Genomic_DNA"/>
</dbReference>
<accession>A0A0N0IQI8</accession>
<proteinExistence type="inferred from homology"/>
<evidence type="ECO:0000313" key="3">
    <source>
        <dbReference type="EMBL" id="KPD29995.1"/>
    </source>
</evidence>
<dbReference type="Proteomes" id="UP000288073">
    <property type="component" value="Unassembled WGS sequence"/>
</dbReference>